<reference evidence="1" key="2">
    <citation type="journal article" date="2015" name="Data Brief">
        <title>Shoot transcriptome of the giant reed, Arundo donax.</title>
        <authorList>
            <person name="Barrero R.A."/>
            <person name="Guerrero F.D."/>
            <person name="Moolhuijzen P."/>
            <person name="Goolsby J.A."/>
            <person name="Tidwell J."/>
            <person name="Bellgard S.E."/>
            <person name="Bellgard M.I."/>
        </authorList>
    </citation>
    <scope>NUCLEOTIDE SEQUENCE</scope>
    <source>
        <tissue evidence="1">Shoot tissue taken approximately 20 cm above the soil surface</tissue>
    </source>
</reference>
<protein>
    <submittedName>
        <fullName evidence="1">Uncharacterized protein</fullName>
    </submittedName>
</protein>
<dbReference type="AlphaFoldDB" id="A0A0A9GFC7"/>
<proteinExistence type="predicted"/>
<sequence>MMLFSLRKAASDAPGKMALSGADGASFLCSLECSAAGVESGLLATSTLALFCSFMLGPQIEFLYEFT</sequence>
<organism evidence="1">
    <name type="scientific">Arundo donax</name>
    <name type="common">Giant reed</name>
    <name type="synonym">Donax arundinaceus</name>
    <dbReference type="NCBI Taxonomy" id="35708"/>
    <lineage>
        <taxon>Eukaryota</taxon>
        <taxon>Viridiplantae</taxon>
        <taxon>Streptophyta</taxon>
        <taxon>Embryophyta</taxon>
        <taxon>Tracheophyta</taxon>
        <taxon>Spermatophyta</taxon>
        <taxon>Magnoliopsida</taxon>
        <taxon>Liliopsida</taxon>
        <taxon>Poales</taxon>
        <taxon>Poaceae</taxon>
        <taxon>PACMAD clade</taxon>
        <taxon>Arundinoideae</taxon>
        <taxon>Arundineae</taxon>
        <taxon>Arundo</taxon>
    </lineage>
</organism>
<accession>A0A0A9GFC7</accession>
<reference evidence="1" key="1">
    <citation type="submission" date="2014-09" db="EMBL/GenBank/DDBJ databases">
        <authorList>
            <person name="Magalhaes I.L.F."/>
            <person name="Oliveira U."/>
            <person name="Santos F.R."/>
            <person name="Vidigal T.H.D.A."/>
            <person name="Brescovit A.D."/>
            <person name="Santos A.J."/>
        </authorList>
    </citation>
    <scope>NUCLEOTIDE SEQUENCE</scope>
    <source>
        <tissue evidence="1">Shoot tissue taken approximately 20 cm above the soil surface</tissue>
    </source>
</reference>
<evidence type="ECO:0000313" key="1">
    <source>
        <dbReference type="EMBL" id="JAE21271.1"/>
    </source>
</evidence>
<dbReference type="EMBL" id="GBRH01176625">
    <property type="protein sequence ID" value="JAE21271.1"/>
    <property type="molecule type" value="Transcribed_RNA"/>
</dbReference>
<name>A0A0A9GFC7_ARUDO</name>